<keyword evidence="3" id="KW-1185">Reference proteome</keyword>
<dbReference type="Pfam" id="PF00378">
    <property type="entry name" value="ECH_1"/>
    <property type="match status" value="1"/>
</dbReference>
<dbReference type="Gene3D" id="1.10.12.10">
    <property type="entry name" value="Lyase 2-enoyl-coa Hydratase, Chain A, domain 2"/>
    <property type="match status" value="1"/>
</dbReference>
<name>A0ABU2WLV4_9GAMM</name>
<evidence type="ECO:0000256" key="1">
    <source>
        <dbReference type="ARBA" id="ARBA00005254"/>
    </source>
</evidence>
<dbReference type="PANTHER" id="PTHR42964">
    <property type="entry name" value="ENOYL-COA HYDRATASE"/>
    <property type="match status" value="1"/>
</dbReference>
<dbReference type="CDD" id="cd06558">
    <property type="entry name" value="crotonase-like"/>
    <property type="match status" value="1"/>
</dbReference>
<dbReference type="EMBL" id="JAVRIC010000028">
    <property type="protein sequence ID" value="MDT0498859.1"/>
    <property type="molecule type" value="Genomic_DNA"/>
</dbReference>
<dbReference type="Gene3D" id="3.90.226.10">
    <property type="entry name" value="2-enoyl-CoA Hydratase, Chain A, domain 1"/>
    <property type="match status" value="1"/>
</dbReference>
<dbReference type="SUPFAM" id="SSF52096">
    <property type="entry name" value="ClpP/crotonase"/>
    <property type="match status" value="1"/>
</dbReference>
<gene>
    <name evidence="2" type="ORF">RM530_16035</name>
</gene>
<comment type="caution">
    <text evidence="2">The sequence shown here is derived from an EMBL/GenBank/DDBJ whole genome shotgun (WGS) entry which is preliminary data.</text>
</comment>
<dbReference type="PANTHER" id="PTHR42964:SF1">
    <property type="entry name" value="POLYKETIDE BIOSYNTHESIS ENOYL-COA HYDRATASE PKSH-RELATED"/>
    <property type="match status" value="1"/>
</dbReference>
<accession>A0ABU2WLV4</accession>
<evidence type="ECO:0000313" key="2">
    <source>
        <dbReference type="EMBL" id="MDT0498859.1"/>
    </source>
</evidence>
<sequence length="272" mass="28967">MTETDGGSSEAILSRLEDGILHLTLNRPSARNALTAEMISTLTRQFAAIAGLPELRAVVLRGSQGHFCAGADLRAVFVGADAEGRDPALEYSEGLARLLKAVRDTPAVVIVVCEGAVLGDGLGLACVGDIVMAHRATRFSVPETSRGLPPAQIAPYLVERVGLPVARRLCLTGAQFDGVEASAIGLADDVFDGEEALQHRLTDLITDVMRCAPRANALTKHLLLSLVAEPDAEFTRQAGLLFTSAVRGAEAREGIEAFLQKRRPRWDYGSGR</sequence>
<dbReference type="RefSeq" id="WP_311366271.1">
    <property type="nucleotide sequence ID" value="NZ_JAVRIC010000028.1"/>
</dbReference>
<comment type="similarity">
    <text evidence="1">Belongs to the enoyl-CoA hydratase/isomerase family.</text>
</comment>
<dbReference type="InterPro" id="IPR029045">
    <property type="entry name" value="ClpP/crotonase-like_dom_sf"/>
</dbReference>
<dbReference type="InterPro" id="IPR001753">
    <property type="entry name" value="Enoyl-CoA_hydra/iso"/>
</dbReference>
<dbReference type="InterPro" id="IPR014748">
    <property type="entry name" value="Enoyl-CoA_hydra_C"/>
</dbReference>
<dbReference type="Proteomes" id="UP001254608">
    <property type="component" value="Unassembled WGS sequence"/>
</dbReference>
<reference evidence="2 3" key="1">
    <citation type="submission" date="2023-09" db="EMBL/GenBank/DDBJ databases">
        <authorList>
            <person name="Rey-Velasco X."/>
        </authorList>
    </citation>
    <scope>NUCLEOTIDE SEQUENCE [LARGE SCALE GENOMIC DNA]</scope>
    <source>
        <strain evidence="2 3">W345</strain>
    </source>
</reference>
<proteinExistence type="inferred from homology"/>
<dbReference type="InterPro" id="IPR051683">
    <property type="entry name" value="Enoyl-CoA_Hydratase/Isomerase"/>
</dbReference>
<organism evidence="2 3">
    <name type="scientific">Banduia mediterranea</name>
    <dbReference type="NCBI Taxonomy" id="3075609"/>
    <lineage>
        <taxon>Bacteria</taxon>
        <taxon>Pseudomonadati</taxon>
        <taxon>Pseudomonadota</taxon>
        <taxon>Gammaproteobacteria</taxon>
        <taxon>Nevskiales</taxon>
        <taxon>Algiphilaceae</taxon>
        <taxon>Banduia</taxon>
    </lineage>
</organism>
<evidence type="ECO:0000313" key="3">
    <source>
        <dbReference type="Proteomes" id="UP001254608"/>
    </source>
</evidence>
<protein>
    <submittedName>
        <fullName evidence="2">Enoyl-CoA hydratase/isomerase family protein</fullName>
    </submittedName>
</protein>